<dbReference type="InterPro" id="IPR008030">
    <property type="entry name" value="NmrA-like"/>
</dbReference>
<dbReference type="SUPFAM" id="SSF51735">
    <property type="entry name" value="NAD(P)-binding Rossmann-fold domains"/>
    <property type="match status" value="1"/>
</dbReference>
<proteinExistence type="predicted"/>
<dbReference type="PANTHER" id="PTHR43162:SF1">
    <property type="entry name" value="PRESTALK A DIFFERENTIATION PROTEIN A"/>
    <property type="match status" value="1"/>
</dbReference>
<reference evidence="2" key="1">
    <citation type="journal article" date="2014" name="Int. J. Syst. Evol. Microbiol.">
        <title>Complete genome sequence of Corynebacterium casei LMG S-19264T (=DSM 44701T), isolated from a smear-ripened cheese.</title>
        <authorList>
            <consortium name="US DOE Joint Genome Institute (JGI-PGF)"/>
            <person name="Walter F."/>
            <person name="Albersmeier A."/>
            <person name="Kalinowski J."/>
            <person name="Ruckert C."/>
        </authorList>
    </citation>
    <scope>NUCLEOTIDE SEQUENCE</scope>
    <source>
        <strain evidence="2">CGMCC 1.15360</strain>
    </source>
</reference>
<organism evidence="2 3">
    <name type="scientific">Croceicoccus mobilis</name>
    <dbReference type="NCBI Taxonomy" id="1703339"/>
    <lineage>
        <taxon>Bacteria</taxon>
        <taxon>Pseudomonadati</taxon>
        <taxon>Pseudomonadota</taxon>
        <taxon>Alphaproteobacteria</taxon>
        <taxon>Sphingomonadales</taxon>
        <taxon>Erythrobacteraceae</taxon>
        <taxon>Croceicoccus</taxon>
    </lineage>
</organism>
<accession>A0A916Z3D7</accession>
<dbReference type="InterPro" id="IPR036291">
    <property type="entry name" value="NAD(P)-bd_dom_sf"/>
</dbReference>
<feature type="domain" description="NmrA-like" evidence="1">
    <location>
        <begin position="14"/>
        <end position="236"/>
    </location>
</feature>
<reference evidence="2" key="2">
    <citation type="submission" date="2020-09" db="EMBL/GenBank/DDBJ databases">
        <authorList>
            <person name="Sun Q."/>
            <person name="Zhou Y."/>
        </authorList>
    </citation>
    <scope>NUCLEOTIDE SEQUENCE</scope>
    <source>
        <strain evidence="2">CGMCC 1.15360</strain>
    </source>
</reference>
<gene>
    <name evidence="2" type="ORF">GCM10010990_25750</name>
</gene>
<protein>
    <recommendedName>
        <fullName evidence="1">NmrA-like domain-containing protein</fullName>
    </recommendedName>
</protein>
<dbReference type="Pfam" id="PF05368">
    <property type="entry name" value="NmrA"/>
    <property type="match status" value="1"/>
</dbReference>
<evidence type="ECO:0000313" key="3">
    <source>
        <dbReference type="Proteomes" id="UP000612349"/>
    </source>
</evidence>
<dbReference type="PANTHER" id="PTHR43162">
    <property type="match status" value="1"/>
</dbReference>
<evidence type="ECO:0000313" key="2">
    <source>
        <dbReference type="EMBL" id="GGD74969.1"/>
    </source>
</evidence>
<keyword evidence="3" id="KW-1185">Reference proteome</keyword>
<comment type="caution">
    <text evidence="2">The sequence shown here is derived from an EMBL/GenBank/DDBJ whole genome shotgun (WGS) entry which is preliminary data.</text>
</comment>
<dbReference type="Gene3D" id="3.40.50.720">
    <property type="entry name" value="NAD(P)-binding Rossmann-like Domain"/>
    <property type="match status" value="1"/>
</dbReference>
<dbReference type="EMBL" id="BMIP01000006">
    <property type="protein sequence ID" value="GGD74969.1"/>
    <property type="molecule type" value="Genomic_DNA"/>
</dbReference>
<sequence>MAIHEKFRRDPLRSVAIFGASGRMGREVADFLSYAAPDLELRLIASSASSQEKVAGQFPHAKVVNANYFDAPSLEGALAGVEGVFVVTPPGLDEKTAMPNVVAALKQAGSVRQVIRLLGYAPDYNPKKFPWGELKTGWEHWVAREIFDESGLPMTYVNLGATLFDNFYFTRPALVSQKKLIWPDRHLPMFDVRDLGEVVARLFLSPDQRYVGTSLTMNNGYDYVTTAQMAEAMSDAWRVRISVDTSREAFLKEYCPVFEQRFGHAGMAEGLLDYFEWEHENWLWQINDTAERILGRKPNTLFGWLREHKSDFVDN</sequence>
<dbReference type="Gene3D" id="3.90.25.10">
    <property type="entry name" value="UDP-galactose 4-epimerase, domain 1"/>
    <property type="match status" value="1"/>
</dbReference>
<dbReference type="AlphaFoldDB" id="A0A916Z3D7"/>
<dbReference type="RefSeq" id="WP_066769802.1">
    <property type="nucleotide sequence ID" value="NZ_BMIP01000006.1"/>
</dbReference>
<dbReference type="Proteomes" id="UP000612349">
    <property type="component" value="Unassembled WGS sequence"/>
</dbReference>
<dbReference type="OrthoDB" id="109735at2"/>
<dbReference type="InterPro" id="IPR051604">
    <property type="entry name" value="Ergot_Alk_Oxidoreductase"/>
</dbReference>
<evidence type="ECO:0000259" key="1">
    <source>
        <dbReference type="Pfam" id="PF05368"/>
    </source>
</evidence>
<name>A0A916Z3D7_9SPHN</name>